<dbReference type="STRING" id="3088.A0A383W0S3"/>
<feature type="compositionally biased region" description="Low complexity" evidence="1">
    <location>
        <begin position="345"/>
        <end position="403"/>
    </location>
</feature>
<name>A0A383W0S3_TETOB</name>
<dbReference type="InterPro" id="IPR013830">
    <property type="entry name" value="SGNH_hydro"/>
</dbReference>
<dbReference type="InterPro" id="IPR045136">
    <property type="entry name" value="Iah1-like"/>
</dbReference>
<keyword evidence="5" id="KW-1185">Reference proteome</keyword>
<evidence type="ECO:0000313" key="4">
    <source>
        <dbReference type="EMBL" id="SZX70693.1"/>
    </source>
</evidence>
<feature type="chain" id="PRO_5016674150" description="SGNH hydrolase-type esterase domain-containing protein" evidence="2">
    <location>
        <begin position="29"/>
        <end position="403"/>
    </location>
</feature>
<dbReference type="SUPFAM" id="SSF52266">
    <property type="entry name" value="SGNH hydrolase"/>
    <property type="match status" value="1"/>
</dbReference>
<sequence>MRGAAAVQAAWLLAVSLQLLLAPQQASAASQALTAADAADQSLFKPMFVLVGDSITEFSFEEGGWGIQLAELYKRKADVINRGFGGYNTRMGLFVLDEFMNSFGAGRIKLVTLCFGANDASSPNGIGGYLHVSLSEFKANLEAMIKKLKSKGIRNIVIMTPPPVVDRMVRKSDGTLAPTPTQADMKQYAAAAMGVASQQGVPSVDVFNIILKFKNWQTAALSGDGRHLTYLGQKAVYDGLMYVINNNLRSISIGSLPNHMPNYREVDARYPADTFNSLYGYKINTGVQLPPPAPTPAPASAAAPAKQPSKAAPATSAAAPAKPAAKAAPAPSTAAVKQAMASGRPAAAKAAPAPAPAAAPAKQPAAAKQAPSSSSSSSSTSAKPSAQRRPMRGQQQQQQQRQG</sequence>
<protein>
    <recommendedName>
        <fullName evidence="3">SGNH hydrolase-type esterase domain-containing protein</fullName>
    </recommendedName>
</protein>
<dbReference type="PANTHER" id="PTHR14209:SF9">
    <property type="entry name" value="GDSL ESTERASE_LIPASE CPRD49"/>
    <property type="match status" value="1"/>
</dbReference>
<organism evidence="4 5">
    <name type="scientific">Tetradesmus obliquus</name>
    <name type="common">Green alga</name>
    <name type="synonym">Acutodesmus obliquus</name>
    <dbReference type="NCBI Taxonomy" id="3088"/>
    <lineage>
        <taxon>Eukaryota</taxon>
        <taxon>Viridiplantae</taxon>
        <taxon>Chlorophyta</taxon>
        <taxon>core chlorophytes</taxon>
        <taxon>Chlorophyceae</taxon>
        <taxon>CS clade</taxon>
        <taxon>Sphaeropleales</taxon>
        <taxon>Scenedesmaceae</taxon>
        <taxon>Tetradesmus</taxon>
    </lineage>
</organism>
<evidence type="ECO:0000256" key="1">
    <source>
        <dbReference type="SAM" id="MobiDB-lite"/>
    </source>
</evidence>
<evidence type="ECO:0000313" key="5">
    <source>
        <dbReference type="Proteomes" id="UP000256970"/>
    </source>
</evidence>
<dbReference type="AlphaFoldDB" id="A0A383W0S3"/>
<dbReference type="Gene3D" id="3.40.50.1110">
    <property type="entry name" value="SGNH hydrolase"/>
    <property type="match status" value="1"/>
</dbReference>
<evidence type="ECO:0000256" key="2">
    <source>
        <dbReference type="SAM" id="SignalP"/>
    </source>
</evidence>
<feature type="region of interest" description="Disordered" evidence="1">
    <location>
        <begin position="289"/>
        <end position="403"/>
    </location>
</feature>
<reference evidence="4 5" key="1">
    <citation type="submission" date="2016-10" db="EMBL/GenBank/DDBJ databases">
        <authorList>
            <person name="Cai Z."/>
        </authorList>
    </citation>
    <scope>NUCLEOTIDE SEQUENCE [LARGE SCALE GENOMIC DNA]</scope>
</reference>
<feature type="compositionally biased region" description="Low complexity" evidence="1">
    <location>
        <begin position="298"/>
        <end position="335"/>
    </location>
</feature>
<dbReference type="CDD" id="cd01838">
    <property type="entry name" value="Isoamyl_acetate_hydrolase_like"/>
    <property type="match status" value="1"/>
</dbReference>
<feature type="signal peptide" evidence="2">
    <location>
        <begin position="1"/>
        <end position="28"/>
    </location>
</feature>
<dbReference type="Pfam" id="PF13472">
    <property type="entry name" value="Lipase_GDSL_2"/>
    <property type="match status" value="1"/>
</dbReference>
<proteinExistence type="predicted"/>
<dbReference type="InterPro" id="IPR036514">
    <property type="entry name" value="SGNH_hydro_sf"/>
</dbReference>
<gene>
    <name evidence="4" type="ORF">BQ4739_LOCUS10883</name>
</gene>
<keyword evidence="2" id="KW-0732">Signal</keyword>
<dbReference type="EMBL" id="FNXT01001003">
    <property type="protein sequence ID" value="SZX70693.1"/>
    <property type="molecule type" value="Genomic_DNA"/>
</dbReference>
<dbReference type="Proteomes" id="UP000256970">
    <property type="component" value="Unassembled WGS sequence"/>
</dbReference>
<evidence type="ECO:0000259" key="3">
    <source>
        <dbReference type="Pfam" id="PF13472"/>
    </source>
</evidence>
<accession>A0A383W0S3</accession>
<dbReference type="PANTHER" id="PTHR14209">
    <property type="entry name" value="ISOAMYL ACETATE-HYDROLYZING ESTERASE 1"/>
    <property type="match status" value="1"/>
</dbReference>
<feature type="domain" description="SGNH hydrolase-type esterase" evidence="3">
    <location>
        <begin position="51"/>
        <end position="235"/>
    </location>
</feature>